<dbReference type="STRING" id="56646.A0A2L2TND7"/>
<keyword evidence="2" id="KW-1185">Reference proteome</keyword>
<dbReference type="AlphaFoldDB" id="A0A2L2TND7"/>
<dbReference type="EMBL" id="LN649229">
    <property type="protein sequence ID" value="CEI67211.1"/>
    <property type="molecule type" value="Genomic_DNA"/>
</dbReference>
<dbReference type="Proteomes" id="UP000245910">
    <property type="component" value="Chromosome I"/>
</dbReference>
<reference evidence="2" key="1">
    <citation type="submission" date="2014-10" db="EMBL/GenBank/DDBJ databases">
        <authorList>
            <person name="King R."/>
        </authorList>
    </citation>
    <scope>NUCLEOTIDE SEQUENCE [LARGE SCALE GENOMIC DNA]</scope>
    <source>
        <strain evidence="2">A3/5</strain>
    </source>
</reference>
<accession>A0A2L2TND7</accession>
<protein>
    <submittedName>
        <fullName evidence="1">Uncharacterized protein</fullName>
    </submittedName>
</protein>
<evidence type="ECO:0000313" key="2">
    <source>
        <dbReference type="Proteomes" id="UP000245910"/>
    </source>
</evidence>
<evidence type="ECO:0000313" key="1">
    <source>
        <dbReference type="EMBL" id="CEI67211.1"/>
    </source>
</evidence>
<organism evidence="1 2">
    <name type="scientific">Fusarium venenatum</name>
    <dbReference type="NCBI Taxonomy" id="56646"/>
    <lineage>
        <taxon>Eukaryota</taxon>
        <taxon>Fungi</taxon>
        <taxon>Dikarya</taxon>
        <taxon>Ascomycota</taxon>
        <taxon>Pezizomycotina</taxon>
        <taxon>Sordariomycetes</taxon>
        <taxon>Hypocreomycetidae</taxon>
        <taxon>Hypocreales</taxon>
        <taxon>Nectriaceae</taxon>
        <taxon>Fusarium</taxon>
    </lineage>
</organism>
<dbReference type="OrthoDB" id="10503909at2759"/>
<name>A0A2L2TND7_9HYPO</name>
<proteinExistence type="predicted"/>
<sequence>MQSWELKAGQLTVFDLSFTCATAEAACSLFNICPCLFLEKKAAAGHITKDRVMHFSYEINT</sequence>